<dbReference type="FunFam" id="2.60.40.770:FF:000001">
    <property type="entry name" value="NPC intracellular cholesterol transporter 2"/>
    <property type="match status" value="1"/>
</dbReference>
<evidence type="ECO:0000256" key="1">
    <source>
        <dbReference type="ARBA" id="ARBA00004613"/>
    </source>
</evidence>
<dbReference type="Proteomes" id="UP000286415">
    <property type="component" value="Unassembled WGS sequence"/>
</dbReference>
<keyword evidence="6" id="KW-1185">Reference proteome</keyword>
<dbReference type="InterPro" id="IPR039670">
    <property type="entry name" value="NPC2-like"/>
</dbReference>
<keyword evidence="3" id="KW-0964">Secreted</keyword>
<evidence type="ECO:0000259" key="4">
    <source>
        <dbReference type="SMART" id="SM00737"/>
    </source>
</evidence>
<dbReference type="OrthoDB" id="6489092at2759"/>
<dbReference type="Gene3D" id="2.60.40.770">
    <property type="match status" value="1"/>
</dbReference>
<reference evidence="5 6" key="1">
    <citation type="journal article" date="2018" name="Biotechnol. Adv.">
        <title>Improved genomic resources and new bioinformatic workflow for the carcinogenic parasite Clonorchis sinensis: Biotechnological implications.</title>
        <authorList>
            <person name="Wang D."/>
            <person name="Korhonen P.K."/>
            <person name="Gasser R.B."/>
            <person name="Young N.D."/>
        </authorList>
    </citation>
    <scope>NUCLEOTIDE SEQUENCE [LARGE SCALE GENOMIC DNA]</scope>
    <source>
        <strain evidence="5">Cs-k2</strain>
    </source>
</reference>
<dbReference type="GO" id="GO:0032934">
    <property type="term" value="F:sterol binding"/>
    <property type="evidence" value="ECO:0007669"/>
    <property type="project" value="InterPro"/>
</dbReference>
<proteinExistence type="inferred from homology"/>
<dbReference type="AlphaFoldDB" id="A0A8T1N007"/>
<dbReference type="EMBL" id="NIRI02000005">
    <property type="protein sequence ID" value="KAG5454506.1"/>
    <property type="molecule type" value="Genomic_DNA"/>
</dbReference>
<evidence type="ECO:0000313" key="6">
    <source>
        <dbReference type="Proteomes" id="UP000286415"/>
    </source>
</evidence>
<dbReference type="GO" id="GO:0015918">
    <property type="term" value="P:sterol transport"/>
    <property type="evidence" value="ECO:0007669"/>
    <property type="project" value="InterPro"/>
</dbReference>
<gene>
    <name evidence="5" type="ORF">CSKR_111528</name>
</gene>
<dbReference type="InterPro" id="IPR014756">
    <property type="entry name" value="Ig_E-set"/>
</dbReference>
<comment type="subcellular location">
    <subcellularLocation>
        <location evidence="1">Secreted</location>
    </subcellularLocation>
</comment>
<dbReference type="PANTHER" id="PTHR11306">
    <property type="entry name" value="NIEMANN PICK TYPE C2 PROTEIN NPC2-RELATED"/>
    <property type="match status" value="1"/>
</dbReference>
<organism evidence="5 6">
    <name type="scientific">Clonorchis sinensis</name>
    <name type="common">Chinese liver fluke</name>
    <dbReference type="NCBI Taxonomy" id="79923"/>
    <lineage>
        <taxon>Eukaryota</taxon>
        <taxon>Metazoa</taxon>
        <taxon>Spiralia</taxon>
        <taxon>Lophotrochozoa</taxon>
        <taxon>Platyhelminthes</taxon>
        <taxon>Trematoda</taxon>
        <taxon>Digenea</taxon>
        <taxon>Opisthorchiida</taxon>
        <taxon>Opisthorchiata</taxon>
        <taxon>Opisthorchiidae</taxon>
        <taxon>Clonorchis</taxon>
    </lineage>
</organism>
<dbReference type="SMART" id="SM00737">
    <property type="entry name" value="ML"/>
    <property type="match status" value="1"/>
</dbReference>
<dbReference type="PANTHER" id="PTHR11306:SF68">
    <property type="entry name" value="NPC INTRACELLULAR CHOLESTEROL TRANSPORTER 2"/>
    <property type="match status" value="1"/>
</dbReference>
<dbReference type="Pfam" id="PF02221">
    <property type="entry name" value="E1_DerP2_DerF2"/>
    <property type="match status" value="1"/>
</dbReference>
<feature type="domain" description="MD-2-related lipid-recognition" evidence="4">
    <location>
        <begin position="8"/>
        <end position="126"/>
    </location>
</feature>
<evidence type="ECO:0000256" key="2">
    <source>
        <dbReference type="ARBA" id="ARBA00006370"/>
    </source>
</evidence>
<evidence type="ECO:0000256" key="3">
    <source>
        <dbReference type="ARBA" id="ARBA00022525"/>
    </source>
</evidence>
<comment type="caution">
    <text evidence="5">The sequence shown here is derived from an EMBL/GenBank/DDBJ whole genome shotgun (WGS) entry which is preliminary data.</text>
</comment>
<reference evidence="5 6" key="2">
    <citation type="journal article" date="2021" name="Genomics">
        <title>High-quality reference genome for Clonorchis sinensis.</title>
        <authorList>
            <person name="Young N.D."/>
            <person name="Stroehlein A.J."/>
            <person name="Kinkar L."/>
            <person name="Wang T."/>
            <person name="Sohn W.M."/>
            <person name="Chang B.C.H."/>
            <person name="Kaur P."/>
            <person name="Weisz D."/>
            <person name="Dudchenko O."/>
            <person name="Aiden E.L."/>
            <person name="Korhonen P.K."/>
            <person name="Gasser R.B."/>
        </authorList>
    </citation>
    <scope>NUCLEOTIDE SEQUENCE [LARGE SCALE GENOMIC DNA]</scope>
    <source>
        <strain evidence="5">Cs-k2</strain>
    </source>
</reference>
<sequence length="129" mass="13609">MPAADFLGSTGARVTGVEISPCDSEPCALRRGVNYIARVTFMANKNVDSTGLNVHGTVGYRPMVVPLPSNGVCVFLFPPCPIEAGGSYVYSYTGAVPPDLSLGLTTLRWELLDGTGASFVCIEIPVRVV</sequence>
<dbReference type="SUPFAM" id="SSF81296">
    <property type="entry name" value="E set domains"/>
    <property type="match status" value="1"/>
</dbReference>
<accession>A0A8T1N007</accession>
<dbReference type="GO" id="GO:0005576">
    <property type="term" value="C:extracellular region"/>
    <property type="evidence" value="ECO:0007669"/>
    <property type="project" value="UniProtKB-SubCell"/>
</dbReference>
<comment type="similarity">
    <text evidence="2">Belongs to the NPC2 family.</text>
</comment>
<name>A0A8T1N007_CLOSI</name>
<evidence type="ECO:0000313" key="5">
    <source>
        <dbReference type="EMBL" id="KAG5454506.1"/>
    </source>
</evidence>
<protein>
    <submittedName>
        <fullName evidence="5">Phosphatidylglycerol/phosphatidylinositol transfer protein</fullName>
    </submittedName>
</protein>
<dbReference type="InterPro" id="IPR003172">
    <property type="entry name" value="ML_dom"/>
</dbReference>